<dbReference type="Proteomes" id="UP000567872">
    <property type="component" value="Unassembled WGS sequence"/>
</dbReference>
<keyword evidence="4" id="KW-1185">Reference proteome</keyword>
<dbReference type="PROSITE" id="PS50245">
    <property type="entry name" value="CAP_GLY_2"/>
    <property type="match status" value="1"/>
</dbReference>
<name>A0A7K9UQ31_ANSSE</name>
<evidence type="ECO:0000259" key="2">
    <source>
        <dbReference type="PROSITE" id="PS50245"/>
    </source>
</evidence>
<comment type="caution">
    <text evidence="3">The sequence shown here is derived from an EMBL/GenBank/DDBJ whole genome shotgun (WGS) entry which is preliminary data.</text>
</comment>
<feature type="domain" description="CAP-Gly" evidence="2">
    <location>
        <begin position="231"/>
        <end position="273"/>
    </location>
</feature>
<evidence type="ECO:0000256" key="1">
    <source>
        <dbReference type="SAM" id="MobiDB-lite"/>
    </source>
</evidence>
<feature type="non-terminal residue" evidence="3">
    <location>
        <position position="813"/>
    </location>
</feature>
<evidence type="ECO:0000313" key="4">
    <source>
        <dbReference type="Proteomes" id="UP000567872"/>
    </source>
</evidence>
<dbReference type="GO" id="GO:0008017">
    <property type="term" value="F:microtubule binding"/>
    <property type="evidence" value="ECO:0007669"/>
    <property type="project" value="InterPro"/>
</dbReference>
<dbReference type="InterPro" id="IPR036859">
    <property type="entry name" value="CAP-Gly_dom_sf"/>
</dbReference>
<dbReference type="OrthoDB" id="306254at2759"/>
<dbReference type="EMBL" id="VXAA01000718">
    <property type="protein sequence ID" value="NXI62196.1"/>
    <property type="molecule type" value="Genomic_DNA"/>
</dbReference>
<dbReference type="SUPFAM" id="SSF74924">
    <property type="entry name" value="Cap-Gly domain"/>
    <property type="match status" value="1"/>
</dbReference>
<dbReference type="AlphaFoldDB" id="A0A7K9UQ31"/>
<dbReference type="InterPro" id="IPR000938">
    <property type="entry name" value="CAP-Gly_domain"/>
</dbReference>
<accession>A0A7K9UQ31</accession>
<organism evidence="3 4">
    <name type="scientific">Anseranas semipalmata</name>
    <name type="common">Magpie goose</name>
    <name type="synonym">Anas semipalmata</name>
    <dbReference type="NCBI Taxonomy" id="8851"/>
    <lineage>
        <taxon>Eukaryota</taxon>
        <taxon>Metazoa</taxon>
        <taxon>Chordata</taxon>
        <taxon>Craniata</taxon>
        <taxon>Vertebrata</taxon>
        <taxon>Euteleostomi</taxon>
        <taxon>Archelosauria</taxon>
        <taxon>Archosauria</taxon>
        <taxon>Dinosauria</taxon>
        <taxon>Saurischia</taxon>
        <taxon>Theropoda</taxon>
        <taxon>Coelurosauria</taxon>
        <taxon>Aves</taxon>
        <taxon>Neognathae</taxon>
        <taxon>Galloanserae</taxon>
        <taxon>Anseriformes</taxon>
        <taxon>Anseranatidae</taxon>
        <taxon>Anseranas</taxon>
    </lineage>
</organism>
<dbReference type="Gene3D" id="2.30.30.190">
    <property type="entry name" value="CAP Gly-rich-like domain"/>
    <property type="match status" value="1"/>
</dbReference>
<gene>
    <name evidence="3" type="primary">Cep350_1</name>
    <name evidence="3" type="ORF">ANSSEM_R15785</name>
</gene>
<dbReference type="GO" id="GO:0034453">
    <property type="term" value="P:microtubule anchoring"/>
    <property type="evidence" value="ECO:0007669"/>
    <property type="project" value="InterPro"/>
</dbReference>
<dbReference type="PANTHER" id="PTHR13958">
    <property type="entry name" value="CENTROSOME-ASSOCIATED PROTEIN 350"/>
    <property type="match status" value="1"/>
</dbReference>
<dbReference type="SMART" id="SM01052">
    <property type="entry name" value="CAP_GLY"/>
    <property type="match status" value="1"/>
</dbReference>
<proteinExistence type="predicted"/>
<dbReference type="PANTHER" id="PTHR13958:SF3">
    <property type="entry name" value="CAP-GLY DOMAIN-CONTAINING PROTEIN-RELATED"/>
    <property type="match status" value="1"/>
</dbReference>
<feature type="region of interest" description="Disordered" evidence="1">
    <location>
        <begin position="311"/>
        <end position="340"/>
    </location>
</feature>
<protein>
    <submittedName>
        <fullName evidence="3">CE350 protein</fullName>
    </submittedName>
</protein>
<feature type="region of interest" description="Disordered" evidence="1">
    <location>
        <begin position="37"/>
        <end position="88"/>
    </location>
</feature>
<dbReference type="Pfam" id="PF01302">
    <property type="entry name" value="CAP_GLY"/>
    <property type="match status" value="1"/>
</dbReference>
<reference evidence="3 4" key="1">
    <citation type="submission" date="2019-09" db="EMBL/GenBank/DDBJ databases">
        <title>Bird 10,000 Genomes (B10K) Project - Family phase.</title>
        <authorList>
            <person name="Zhang G."/>
        </authorList>
    </citation>
    <scope>NUCLEOTIDE SEQUENCE [LARGE SCALE GENOMIC DNA]</scope>
    <source>
        <strain evidence="3">B10K-DU-001-57</strain>
        <tissue evidence="3">Muscle</tissue>
    </source>
</reference>
<evidence type="ECO:0000313" key="3">
    <source>
        <dbReference type="EMBL" id="NXI62196.1"/>
    </source>
</evidence>
<feature type="non-terminal residue" evidence="3">
    <location>
        <position position="1"/>
    </location>
</feature>
<feature type="region of interest" description="Disordered" evidence="1">
    <location>
        <begin position="1"/>
        <end position="23"/>
    </location>
</feature>
<dbReference type="InterPro" id="IPR028750">
    <property type="entry name" value="CEP350/CC187"/>
</dbReference>
<sequence>SSKGEDDTIFISDEGLPPTDEDTLSEILSPVDEVLSYGSADLPSSNKKDLSFPSEDLPPPPLAADAMKNDDSSFSMDDFPSPPEQMTVSETRQCMDEDISLKTNALPPLPDNIVPEEFPLLNREPTGIFSTQDGNLSEQSLVKEDSSSAKEDLSEYQEHETPLQCLEFLPVSNPISSGHASKDPHSTMKQCKTYLTLPKAEEDSDDPLSSFEIGDRVLVKQTQPGTLMFKGRTCFDSGHWAGVALDKAEGDHAGTYKGVKYFECAQHCGIFVRPNEISHLLEANKNGSNYTGDEDSDSFYDDESFKGDCKYPEADEQGAGVTEQKAEDTKSAGGSEMTENQSRLHIALLSGKGQKFPHLDQRKCNEFLCQNNLMGLRSDKEKTEVTQIKQGMLADVLPKKNKTGNRDKVNMSKNTCCLLEDQKRNILADDITSELGKKLLFDTLIAFSATAQHKYKSAFEKDVMNYGKGLRQEDNQKQLFIKENPVASLSEQSAKVSDVLLCDFNMLSIPGCHTVAERIVTKFIDDAVKEYKKIKRKHGAKADKLFHSSSETSPTTLPFLIKILDAGVFGSSEDFDQTNSDEHMLERQTQKQYLYKSDCWYSAPWKKTVEIPLVVPHNSSYVKNVSANAVEELWTTENIHSNFTRISVPKHFECIDFPGNDLETESKRMYNQVIFDLTRELLCAEYQVTANPNRFPWSKDNLGSCCSRCHCRRTDVNEVKTFVQGEVIKIMNLEKNDLEMKRKILNMTKYSNCVRDRVDLILIQELHKEETQWTYYDDDELTVKMRMIEDIFDNLILDTIRVLNKIYLRKACD</sequence>
<dbReference type="GO" id="GO:0005813">
    <property type="term" value="C:centrosome"/>
    <property type="evidence" value="ECO:0007669"/>
    <property type="project" value="InterPro"/>
</dbReference>